<evidence type="ECO:0000256" key="6">
    <source>
        <dbReference type="ARBA" id="ARBA00023163"/>
    </source>
</evidence>
<dbReference type="GO" id="GO:0003723">
    <property type="term" value="F:RNA binding"/>
    <property type="evidence" value="ECO:0007669"/>
    <property type="project" value="UniProtKB-UniRule"/>
</dbReference>
<dbReference type="SMART" id="SM00316">
    <property type="entry name" value="S1"/>
    <property type="match status" value="1"/>
</dbReference>
<evidence type="ECO:0000256" key="4">
    <source>
        <dbReference type="ARBA" id="ARBA00022884"/>
    </source>
</evidence>
<dbReference type="GO" id="GO:0000166">
    <property type="term" value="F:nucleotide binding"/>
    <property type="evidence" value="ECO:0007669"/>
    <property type="project" value="InterPro"/>
</dbReference>
<reference evidence="9 10" key="1">
    <citation type="journal article" date="2006" name="Nat. Biotechnol.">
        <title>Genome sequence of the ubiquitous hydrocarbon-degrading marine bacterium Alcanivorax borkumensis.</title>
        <authorList>
            <person name="Schneiker S."/>
            <person name="Martins dos Santos V.A.P."/>
            <person name="Bartels D."/>
            <person name="Bekel T."/>
            <person name="Brecht M."/>
            <person name="Buhrmester J."/>
            <person name="Chernikova T.N."/>
            <person name="Denaro R."/>
            <person name="Ferrer M."/>
            <person name="Gertler C."/>
            <person name="Goesmann A."/>
            <person name="Golyshina O.V."/>
            <person name="Kaminski F."/>
            <person name="Khachane A.N."/>
            <person name="Lang S."/>
            <person name="Linke B."/>
            <person name="McHardy A.C."/>
            <person name="Meyer F."/>
            <person name="Nechitaylo T."/>
            <person name="Puehler A."/>
            <person name="Regenhardt D."/>
            <person name="Rupp O."/>
            <person name="Sabirova J.S."/>
            <person name="Selbitschka W."/>
            <person name="Yakimov M.M."/>
            <person name="Timmis K.N."/>
            <person name="Vorhoelter F.-J."/>
            <person name="Weidner S."/>
            <person name="Kaiser O."/>
            <person name="Golyshin P.N."/>
        </authorList>
    </citation>
    <scope>NUCLEOTIDE SEQUENCE [LARGE SCALE GENOMIC DNA]</scope>
    <source>
        <strain evidence="10">ATCC 700651 / DSM 11573 / NCIMB 13689 / SK2</strain>
    </source>
</reference>
<dbReference type="FunFam" id="1.10.150.20:FF:000018">
    <property type="entry name" value="Transcription termination/antitermination protein NusA"/>
    <property type="match status" value="1"/>
</dbReference>
<dbReference type="SUPFAM" id="SSF54814">
    <property type="entry name" value="Prokaryotic type KH domain (KH-domain type II)"/>
    <property type="match status" value="2"/>
</dbReference>
<dbReference type="Pfam" id="PF14520">
    <property type="entry name" value="HHH_5"/>
    <property type="match status" value="1"/>
</dbReference>
<dbReference type="SUPFAM" id="SSF50249">
    <property type="entry name" value="Nucleic acid-binding proteins"/>
    <property type="match status" value="1"/>
</dbReference>
<accession>Q0VSS2</accession>
<dbReference type="InterPro" id="IPR010214">
    <property type="entry name" value="Tscrpt_termin_fac_NusA_C_rpt"/>
</dbReference>
<dbReference type="GO" id="GO:0006353">
    <property type="term" value="P:DNA-templated transcription termination"/>
    <property type="evidence" value="ECO:0007669"/>
    <property type="project" value="UniProtKB-UniRule"/>
</dbReference>
<comment type="subunit">
    <text evidence="7">Monomer. Binds directly to the core enzyme of the DNA-dependent RNA polymerase and to nascent RNA.</text>
</comment>
<dbReference type="InterPro" id="IPR058582">
    <property type="entry name" value="KH_NusA_2nd"/>
</dbReference>
<dbReference type="NCBIfam" id="TIGR01953">
    <property type="entry name" value="NusA"/>
    <property type="match status" value="1"/>
</dbReference>
<evidence type="ECO:0000256" key="5">
    <source>
        <dbReference type="ARBA" id="ARBA00023015"/>
    </source>
</evidence>
<dbReference type="HOGENOM" id="CLU_029242_0_0_6"/>
<dbReference type="CDD" id="cd22529">
    <property type="entry name" value="KH-II_NusA_rpt2"/>
    <property type="match status" value="1"/>
</dbReference>
<dbReference type="InterPro" id="IPR010213">
    <property type="entry name" value="TF_NusA"/>
</dbReference>
<dbReference type="InterPro" id="IPR025249">
    <property type="entry name" value="TF_NusA_KH_1st"/>
</dbReference>
<dbReference type="STRING" id="393595.ABO_0328"/>
<evidence type="ECO:0000256" key="7">
    <source>
        <dbReference type="HAMAP-Rule" id="MF_00945"/>
    </source>
</evidence>
<dbReference type="Gene3D" id="3.30.300.20">
    <property type="match status" value="2"/>
</dbReference>
<keyword evidence="9" id="KW-0251">Elongation factor</keyword>
<dbReference type="InterPro" id="IPR015946">
    <property type="entry name" value="KH_dom-like_a/b"/>
</dbReference>
<dbReference type="Gene3D" id="2.40.50.140">
    <property type="entry name" value="Nucleic acid-binding proteins"/>
    <property type="match status" value="1"/>
</dbReference>
<dbReference type="HAMAP" id="MF_00945_B">
    <property type="entry name" value="NusA_B"/>
    <property type="match status" value="1"/>
</dbReference>
<dbReference type="InterPro" id="IPR036555">
    <property type="entry name" value="NusA_N_sf"/>
</dbReference>
<gene>
    <name evidence="7 9" type="primary">nusA</name>
    <name evidence="9" type="ordered locus">ABO_0328</name>
</gene>
<protein>
    <recommendedName>
        <fullName evidence="7">Transcription termination/antitermination protein NusA</fullName>
    </recommendedName>
</protein>
<dbReference type="GO" id="GO:0031564">
    <property type="term" value="P:transcription antitermination"/>
    <property type="evidence" value="ECO:0007669"/>
    <property type="project" value="UniProtKB-UniRule"/>
</dbReference>
<keyword evidence="6 7" id="KW-0804">Transcription</keyword>
<dbReference type="GO" id="GO:0003746">
    <property type="term" value="F:translation elongation factor activity"/>
    <property type="evidence" value="ECO:0007669"/>
    <property type="project" value="UniProtKB-KW"/>
</dbReference>
<dbReference type="GO" id="GO:0005829">
    <property type="term" value="C:cytosol"/>
    <property type="evidence" value="ECO:0007669"/>
    <property type="project" value="TreeGrafter"/>
</dbReference>
<dbReference type="FunFam" id="3.30.300.20:FF:000005">
    <property type="entry name" value="Transcription termination/antitermination protein NusA"/>
    <property type="match status" value="1"/>
</dbReference>
<evidence type="ECO:0000313" key="10">
    <source>
        <dbReference type="Proteomes" id="UP000008871"/>
    </source>
</evidence>
<evidence type="ECO:0000259" key="8">
    <source>
        <dbReference type="PROSITE" id="PS50126"/>
    </source>
</evidence>
<keyword evidence="2 7" id="KW-0963">Cytoplasm</keyword>
<sequence length="525" mass="58252">MLGCSPASIEYALKNFSLCKGLAMNKEILLVAETVSNEKGVSRDVIFEAIELALAAATKKRFKQEDVEIRVDIDRESGNARSFRVWHVVPDEELFEFGKQLTLDEAHEQDTSLQIGDIWEEEVESEAFGRIAAQTAKQVIVQKVREAERRQIVEEYRDRIGDLVSGTVKKASRDSIVLDLGGNAEALITREHMIPREAVRQNDRVRAYLLGVNEENRGPQLFASRACPDMLVELFKIEVPEIGEELIEIKGAARDPGSRAKIAVKTNDQRIDPVGACVGMRGARVQAVSNELAGERIDIVLWDDNPAQLVINAMQPAEVASIVMDEESHSMDIAVEDESALAQAIGRSGQNIRLASELTGWELNVMTIDDAESKQEQEAEQALQTFINELEVDEDVAGVLVDEGFSTLEEVAYVPEEEMLAIDGFDEEIVELLRQRAKDALLTKALVSEEKFDQAEPAEDLLNMEGMDRELAVELASRDIVTMEDLAEQAVDDLLEIEGLSEERAAELIMTARAPWFEGEDEAGA</sequence>
<keyword evidence="5 7" id="KW-0805">Transcription regulation</keyword>
<dbReference type="Pfam" id="PF00575">
    <property type="entry name" value="S1"/>
    <property type="match status" value="1"/>
</dbReference>
<dbReference type="InterPro" id="IPR012340">
    <property type="entry name" value="NA-bd_OB-fold"/>
</dbReference>
<dbReference type="PROSITE" id="PS50126">
    <property type="entry name" value="S1"/>
    <property type="match status" value="1"/>
</dbReference>
<dbReference type="CDD" id="cd04455">
    <property type="entry name" value="S1_NusA"/>
    <property type="match status" value="1"/>
</dbReference>
<dbReference type="KEGG" id="abo:ABO_0328"/>
<evidence type="ECO:0000256" key="3">
    <source>
        <dbReference type="ARBA" id="ARBA00022814"/>
    </source>
</evidence>
<dbReference type="Pfam" id="PF13184">
    <property type="entry name" value="KH_NusA_1st"/>
    <property type="match status" value="1"/>
</dbReference>
<comment type="similarity">
    <text evidence="7">Belongs to the NusA family.</text>
</comment>
<dbReference type="CDD" id="cd02134">
    <property type="entry name" value="KH-II_NusA_rpt1"/>
    <property type="match status" value="1"/>
</dbReference>
<proteinExistence type="inferred from homology"/>
<dbReference type="GO" id="GO:0003700">
    <property type="term" value="F:DNA-binding transcription factor activity"/>
    <property type="evidence" value="ECO:0007669"/>
    <property type="project" value="InterPro"/>
</dbReference>
<feature type="domain" description="S1 motif" evidence="8">
    <location>
        <begin position="161"/>
        <end position="225"/>
    </location>
</feature>
<keyword evidence="10" id="KW-1185">Reference proteome</keyword>
<dbReference type="Proteomes" id="UP000008871">
    <property type="component" value="Chromosome"/>
</dbReference>
<dbReference type="InterPro" id="IPR013735">
    <property type="entry name" value="TF_NusA_N"/>
</dbReference>
<dbReference type="Pfam" id="PF26594">
    <property type="entry name" value="KH_NusA_2nd"/>
    <property type="match status" value="1"/>
</dbReference>
<evidence type="ECO:0000256" key="1">
    <source>
        <dbReference type="ARBA" id="ARBA00022472"/>
    </source>
</evidence>
<dbReference type="SUPFAM" id="SSF47794">
    <property type="entry name" value="Rad51 N-terminal domain-like"/>
    <property type="match status" value="2"/>
</dbReference>
<dbReference type="SMART" id="SM00322">
    <property type="entry name" value="KH"/>
    <property type="match status" value="2"/>
</dbReference>
<evidence type="ECO:0000313" key="9">
    <source>
        <dbReference type="EMBL" id="CAL15776.1"/>
    </source>
</evidence>
<dbReference type="PANTHER" id="PTHR22648:SF0">
    <property type="entry name" value="TRANSCRIPTION TERMINATION_ANTITERMINATION PROTEIN NUSA"/>
    <property type="match status" value="1"/>
</dbReference>
<dbReference type="InterPro" id="IPR009019">
    <property type="entry name" value="KH_sf_prok-type"/>
</dbReference>
<keyword evidence="9" id="KW-0648">Protein biosynthesis</keyword>
<dbReference type="InterPro" id="IPR010995">
    <property type="entry name" value="DNA_repair_Rad51/TF_NusA_a-hlx"/>
</dbReference>
<dbReference type="NCBIfam" id="TIGR01954">
    <property type="entry name" value="nusA_Cterm_rpt"/>
    <property type="match status" value="2"/>
</dbReference>
<keyword evidence="4 7" id="KW-0694">RNA-binding</keyword>
<dbReference type="PANTHER" id="PTHR22648">
    <property type="entry name" value="TRANSCRIPTION TERMINATION FACTOR NUSA"/>
    <property type="match status" value="1"/>
</dbReference>
<dbReference type="Gene3D" id="1.10.150.20">
    <property type="entry name" value="5' to 3' exonuclease, C-terminal subdomain"/>
    <property type="match status" value="2"/>
</dbReference>
<dbReference type="eggNOG" id="COG0195">
    <property type="taxonomic scope" value="Bacteria"/>
</dbReference>
<dbReference type="InterPro" id="IPR004087">
    <property type="entry name" value="KH_dom"/>
</dbReference>
<dbReference type="Pfam" id="PF08529">
    <property type="entry name" value="NusA_N"/>
    <property type="match status" value="1"/>
</dbReference>
<dbReference type="FunFam" id="1.10.150.20:FF:000015">
    <property type="entry name" value="Transcription termination/antitermination protein NusA"/>
    <property type="match status" value="1"/>
</dbReference>
<keyword evidence="3 7" id="KW-0889">Transcription antitermination</keyword>
<name>Q0VSS2_ALCBS</name>
<comment type="subcellular location">
    <subcellularLocation>
        <location evidence="7">Cytoplasm</location>
    </subcellularLocation>
</comment>
<dbReference type="InterPro" id="IPR003029">
    <property type="entry name" value="S1_domain"/>
</dbReference>
<dbReference type="FunFam" id="3.30.300.20:FF:000002">
    <property type="entry name" value="Transcription termination/antitermination protein NusA"/>
    <property type="match status" value="1"/>
</dbReference>
<dbReference type="EMBL" id="AM286690">
    <property type="protein sequence ID" value="CAL15776.1"/>
    <property type="molecule type" value="Genomic_DNA"/>
</dbReference>
<dbReference type="InterPro" id="IPR030842">
    <property type="entry name" value="TF_NusA_bacterial"/>
</dbReference>
<dbReference type="Gene3D" id="3.30.1480.10">
    <property type="entry name" value="NusA, N-terminal domain"/>
    <property type="match status" value="1"/>
</dbReference>
<evidence type="ECO:0000256" key="2">
    <source>
        <dbReference type="ARBA" id="ARBA00022490"/>
    </source>
</evidence>
<keyword evidence="1 7" id="KW-0806">Transcription termination</keyword>
<organism evidence="9 10">
    <name type="scientific">Alcanivorax borkumensis (strain ATCC 700651 / DSM 11573 / NCIMB 13689 / SK2)</name>
    <dbReference type="NCBI Taxonomy" id="393595"/>
    <lineage>
        <taxon>Bacteria</taxon>
        <taxon>Pseudomonadati</taxon>
        <taxon>Pseudomonadota</taxon>
        <taxon>Gammaproteobacteria</taxon>
        <taxon>Oceanospirillales</taxon>
        <taxon>Alcanivoracaceae</taxon>
        <taxon>Alcanivorax</taxon>
    </lineage>
</organism>
<dbReference type="SUPFAM" id="SSF69705">
    <property type="entry name" value="Transcription factor NusA, N-terminal domain"/>
    <property type="match status" value="1"/>
</dbReference>
<comment type="function">
    <text evidence="7">Participates in both transcription termination and antitermination.</text>
</comment>
<dbReference type="AlphaFoldDB" id="Q0VSS2"/>